<protein>
    <recommendedName>
        <fullName evidence="2">Retrovirus-related Pol polyprotein from transposon TNT 1-94-like beta-barrel domain-containing protein</fullName>
    </recommendedName>
</protein>
<name>A0A699GTW6_TANCI</name>
<evidence type="ECO:0000256" key="1">
    <source>
        <dbReference type="SAM" id="MobiDB-lite"/>
    </source>
</evidence>
<dbReference type="EMBL" id="BKCJ010046216">
    <property type="protein sequence ID" value="GEW12975.1"/>
    <property type="molecule type" value="Genomic_DNA"/>
</dbReference>
<accession>A0A699GTW6</accession>
<comment type="caution">
    <text evidence="3">The sequence shown here is derived from an EMBL/GenBank/DDBJ whole genome shotgun (WGS) entry which is preliminary data.</text>
</comment>
<gene>
    <name evidence="3" type="ORF">Tci_184951</name>
</gene>
<evidence type="ECO:0000313" key="3">
    <source>
        <dbReference type="EMBL" id="GEW12975.1"/>
    </source>
</evidence>
<sequence length="615" mass="68761">MEIVRDQSRKILRVSQSGYVSKILNNFIIDNGKSVQMPLGRHFKLSLKDYPVRDYDVERMSKVPYVNAVGSLMYLVVCTRPDIAYSVSVVSRYLANPDYAKDPNKGRSITGYAFLVHGCVVSWKATLQHVMALSTIEAEYTDLTKAVKEAIWLKGLLEKIGIELNTVHINVHYHFIREVLEAKTVKLLKAGTEHNAADALTKVLVASKDKEVSQAARDSDDTLVCCVENTVKDRIMDSGASFHATYCRQELERFKLCSGKVRLVDDKTLDFTGVGDVVFKTSFGTSWIMKDVRIGMSMLASKGNVSDVRKVDIYFCKPGSLGKQKNLSFIMSVNTRKLQSNRSCDRYNVNLQVKCLKFDNGGEYKSMGIHVEALKMLWAYSFITAYLIYRIPYILIRLRIPEEGWRGKDTSLTHLKDTKSHQVIQSRDITFVDSIYEARSATNSSSLTKPIQKSQVVLVDIPENLAKNDIIVAKHGLSSKITQIPGGSSDTSKGSKNSGSFENNGRSDEEYSEDGASSKEGGSKTLQVRKSTRESRAPVSDVHQVGDEREAELLCSFNWPPSELITDNGVLPERKVREVALFKGSLARGVQFGMGRAVWHEPEQFSSELNNISLV</sequence>
<organism evidence="3">
    <name type="scientific">Tanacetum cinerariifolium</name>
    <name type="common">Dalmatian daisy</name>
    <name type="synonym">Chrysanthemum cinerariifolium</name>
    <dbReference type="NCBI Taxonomy" id="118510"/>
    <lineage>
        <taxon>Eukaryota</taxon>
        <taxon>Viridiplantae</taxon>
        <taxon>Streptophyta</taxon>
        <taxon>Embryophyta</taxon>
        <taxon>Tracheophyta</taxon>
        <taxon>Spermatophyta</taxon>
        <taxon>Magnoliopsida</taxon>
        <taxon>eudicotyledons</taxon>
        <taxon>Gunneridae</taxon>
        <taxon>Pentapetalae</taxon>
        <taxon>asterids</taxon>
        <taxon>campanulids</taxon>
        <taxon>Asterales</taxon>
        <taxon>Asteraceae</taxon>
        <taxon>Asteroideae</taxon>
        <taxon>Anthemideae</taxon>
        <taxon>Anthemidinae</taxon>
        <taxon>Tanacetum</taxon>
    </lineage>
</organism>
<dbReference type="Pfam" id="PF22936">
    <property type="entry name" value="Pol_BBD"/>
    <property type="match status" value="1"/>
</dbReference>
<feature type="region of interest" description="Disordered" evidence="1">
    <location>
        <begin position="482"/>
        <end position="544"/>
    </location>
</feature>
<dbReference type="AlphaFoldDB" id="A0A699GTW6"/>
<evidence type="ECO:0000259" key="2">
    <source>
        <dbReference type="Pfam" id="PF22936"/>
    </source>
</evidence>
<dbReference type="PANTHER" id="PTHR11439:SF491">
    <property type="entry name" value="INTEGRASE CATALYTIC DOMAIN-CONTAINING PROTEIN"/>
    <property type="match status" value="1"/>
</dbReference>
<reference evidence="3" key="1">
    <citation type="journal article" date="2019" name="Sci. Rep.">
        <title>Draft genome of Tanacetum cinerariifolium, the natural source of mosquito coil.</title>
        <authorList>
            <person name="Yamashiro T."/>
            <person name="Shiraishi A."/>
            <person name="Satake H."/>
            <person name="Nakayama K."/>
        </authorList>
    </citation>
    <scope>NUCLEOTIDE SEQUENCE</scope>
</reference>
<feature type="compositionally biased region" description="Polar residues" evidence="1">
    <location>
        <begin position="482"/>
        <end position="504"/>
    </location>
</feature>
<dbReference type="InterPro" id="IPR054722">
    <property type="entry name" value="PolX-like_BBD"/>
</dbReference>
<proteinExistence type="predicted"/>
<dbReference type="CDD" id="cd09272">
    <property type="entry name" value="RNase_HI_RT_Ty1"/>
    <property type="match status" value="1"/>
</dbReference>
<feature type="domain" description="Retrovirus-related Pol polyprotein from transposon TNT 1-94-like beta-barrel" evidence="2">
    <location>
        <begin position="235"/>
        <end position="293"/>
    </location>
</feature>
<dbReference type="PANTHER" id="PTHR11439">
    <property type="entry name" value="GAG-POL-RELATED RETROTRANSPOSON"/>
    <property type="match status" value="1"/>
</dbReference>